<accession>A0A0C3RXM2</accession>
<evidence type="ECO:0000256" key="2">
    <source>
        <dbReference type="SAM" id="Phobius"/>
    </source>
</evidence>
<keyword evidence="2" id="KW-0812">Transmembrane</keyword>
<name>A0A0C3RXM2_PHLG1</name>
<evidence type="ECO:0000313" key="3">
    <source>
        <dbReference type="EMBL" id="KIP06676.1"/>
    </source>
</evidence>
<evidence type="ECO:0000256" key="1">
    <source>
        <dbReference type="SAM" id="MobiDB-lite"/>
    </source>
</evidence>
<keyword evidence="2" id="KW-0472">Membrane</keyword>
<dbReference type="Proteomes" id="UP000053257">
    <property type="component" value="Unassembled WGS sequence"/>
</dbReference>
<keyword evidence="4" id="KW-1185">Reference proteome</keyword>
<feature type="transmembrane region" description="Helical" evidence="2">
    <location>
        <begin position="46"/>
        <end position="66"/>
    </location>
</feature>
<organism evidence="3 4">
    <name type="scientific">Phlebiopsis gigantea (strain 11061_1 CR5-6)</name>
    <name type="common">White-rot fungus</name>
    <name type="synonym">Peniophora gigantea</name>
    <dbReference type="NCBI Taxonomy" id="745531"/>
    <lineage>
        <taxon>Eukaryota</taxon>
        <taxon>Fungi</taxon>
        <taxon>Dikarya</taxon>
        <taxon>Basidiomycota</taxon>
        <taxon>Agaricomycotina</taxon>
        <taxon>Agaricomycetes</taxon>
        <taxon>Polyporales</taxon>
        <taxon>Phanerochaetaceae</taxon>
        <taxon>Phlebiopsis</taxon>
    </lineage>
</organism>
<sequence>MEVALRHAGNSLADERQRSRLSSSPNIIEWTLPPPVSPVHQRPRIVNWYGVLMTGSLVSFGTWKAIASYNSWDDYSNALDWFLGVVWSLMWVAHEFTNVFLYRSNPWALDSTG</sequence>
<evidence type="ECO:0000313" key="4">
    <source>
        <dbReference type="Proteomes" id="UP000053257"/>
    </source>
</evidence>
<feature type="transmembrane region" description="Helical" evidence="2">
    <location>
        <begin position="78"/>
        <end position="101"/>
    </location>
</feature>
<reference evidence="3 4" key="1">
    <citation type="journal article" date="2014" name="PLoS Genet.">
        <title>Analysis of the Phlebiopsis gigantea genome, transcriptome and secretome provides insight into its pioneer colonization strategies of wood.</title>
        <authorList>
            <person name="Hori C."/>
            <person name="Ishida T."/>
            <person name="Igarashi K."/>
            <person name="Samejima M."/>
            <person name="Suzuki H."/>
            <person name="Master E."/>
            <person name="Ferreira P."/>
            <person name="Ruiz-Duenas F.J."/>
            <person name="Held B."/>
            <person name="Canessa P."/>
            <person name="Larrondo L.F."/>
            <person name="Schmoll M."/>
            <person name="Druzhinina I.S."/>
            <person name="Kubicek C.P."/>
            <person name="Gaskell J.A."/>
            <person name="Kersten P."/>
            <person name="St John F."/>
            <person name="Glasner J."/>
            <person name="Sabat G."/>
            <person name="Splinter BonDurant S."/>
            <person name="Syed K."/>
            <person name="Yadav J."/>
            <person name="Mgbeahuruike A.C."/>
            <person name="Kovalchuk A."/>
            <person name="Asiegbu F.O."/>
            <person name="Lackner G."/>
            <person name="Hoffmeister D."/>
            <person name="Rencoret J."/>
            <person name="Gutierrez A."/>
            <person name="Sun H."/>
            <person name="Lindquist E."/>
            <person name="Barry K."/>
            <person name="Riley R."/>
            <person name="Grigoriev I.V."/>
            <person name="Henrissat B."/>
            <person name="Kues U."/>
            <person name="Berka R.M."/>
            <person name="Martinez A.T."/>
            <person name="Covert S.F."/>
            <person name="Blanchette R.A."/>
            <person name="Cullen D."/>
        </authorList>
    </citation>
    <scope>NUCLEOTIDE SEQUENCE [LARGE SCALE GENOMIC DNA]</scope>
    <source>
        <strain evidence="3 4">11061_1 CR5-6</strain>
    </source>
</reference>
<feature type="region of interest" description="Disordered" evidence="1">
    <location>
        <begin position="1"/>
        <end position="22"/>
    </location>
</feature>
<dbReference type="EMBL" id="KN840513">
    <property type="protein sequence ID" value="KIP06676.1"/>
    <property type="molecule type" value="Genomic_DNA"/>
</dbReference>
<gene>
    <name evidence="3" type="ORF">PHLGIDRAFT_450518</name>
</gene>
<proteinExistence type="predicted"/>
<protein>
    <submittedName>
        <fullName evidence="3">Uncharacterized protein</fullName>
    </submittedName>
</protein>
<dbReference type="AlphaFoldDB" id="A0A0C3RXM2"/>
<dbReference type="HOGENOM" id="CLU_2134429_0_0_1"/>
<keyword evidence="2" id="KW-1133">Transmembrane helix</keyword>